<protein>
    <recommendedName>
        <fullName evidence="9">YitT family protein</fullName>
    </recommendedName>
</protein>
<dbReference type="PANTHER" id="PTHR33545">
    <property type="entry name" value="UPF0750 MEMBRANE PROTEIN YITT-RELATED"/>
    <property type="match status" value="1"/>
</dbReference>
<keyword evidence="5 6" id="KW-0472">Membrane</keyword>
<keyword evidence="2" id="KW-1003">Cell membrane</keyword>
<gene>
    <name evidence="7" type="ORF">VHP8226_00730</name>
</gene>
<evidence type="ECO:0000256" key="5">
    <source>
        <dbReference type="ARBA" id="ARBA00023136"/>
    </source>
</evidence>
<dbReference type="Pfam" id="PF02588">
    <property type="entry name" value="YitT_membrane"/>
    <property type="match status" value="1"/>
</dbReference>
<reference evidence="7" key="1">
    <citation type="submission" date="2021-12" db="EMBL/GenBank/DDBJ databases">
        <authorList>
            <person name="Rodrigo-Torres L."/>
            <person name="Arahal R. D."/>
            <person name="Lucena T."/>
        </authorList>
    </citation>
    <scope>NUCLEOTIDE SEQUENCE</scope>
    <source>
        <strain evidence="7">CECT 8226</strain>
    </source>
</reference>
<feature type="transmembrane region" description="Helical" evidence="6">
    <location>
        <begin position="75"/>
        <end position="97"/>
    </location>
</feature>
<evidence type="ECO:0000256" key="1">
    <source>
        <dbReference type="ARBA" id="ARBA00004651"/>
    </source>
</evidence>
<dbReference type="RefSeq" id="WP_237483763.1">
    <property type="nucleotide sequence ID" value="NZ_CAKLCM010000002.1"/>
</dbReference>
<evidence type="ECO:0000256" key="4">
    <source>
        <dbReference type="ARBA" id="ARBA00022989"/>
    </source>
</evidence>
<dbReference type="InterPro" id="IPR003740">
    <property type="entry name" value="YitT"/>
</dbReference>
<sequence length="200" mass="21877">MEKHTAKEDWIAILTGTFIVAQGVFFLQSAHLITGGTTGLALLISQFTPFTFGVLYFLANCPFYLLAWQRFGRQFAINSAVSGALVSIFADHLYLLISLESISDIYCAITGGLLMGLGMLILFRHRSSLGGFNVLCLLIQDKFGISVGKSQMVIDACILISSLFFVTPWIIGLSILGAFALNLVLAMNHKPYRYSVSYGS</sequence>
<evidence type="ECO:0000313" key="7">
    <source>
        <dbReference type="EMBL" id="CAH0525064.1"/>
    </source>
</evidence>
<feature type="transmembrane region" description="Helical" evidence="6">
    <location>
        <begin position="152"/>
        <end position="185"/>
    </location>
</feature>
<evidence type="ECO:0000313" key="8">
    <source>
        <dbReference type="Proteomes" id="UP000838160"/>
    </source>
</evidence>
<dbReference type="EMBL" id="CAKLCM010000002">
    <property type="protein sequence ID" value="CAH0525064.1"/>
    <property type="molecule type" value="Genomic_DNA"/>
</dbReference>
<dbReference type="PANTHER" id="PTHR33545:SF5">
    <property type="entry name" value="UPF0750 MEMBRANE PROTEIN YITT"/>
    <property type="match status" value="1"/>
</dbReference>
<evidence type="ECO:0000256" key="3">
    <source>
        <dbReference type="ARBA" id="ARBA00022692"/>
    </source>
</evidence>
<evidence type="ECO:0000256" key="2">
    <source>
        <dbReference type="ARBA" id="ARBA00022475"/>
    </source>
</evidence>
<dbReference type="InterPro" id="IPR051461">
    <property type="entry name" value="UPF0750_membrane"/>
</dbReference>
<keyword evidence="3 6" id="KW-0812">Transmembrane</keyword>
<organism evidence="7 8">
    <name type="scientific">Vibrio hippocampi</name>
    <dbReference type="NCBI Taxonomy" id="654686"/>
    <lineage>
        <taxon>Bacteria</taxon>
        <taxon>Pseudomonadati</taxon>
        <taxon>Pseudomonadota</taxon>
        <taxon>Gammaproteobacteria</taxon>
        <taxon>Vibrionales</taxon>
        <taxon>Vibrionaceae</taxon>
        <taxon>Vibrio</taxon>
    </lineage>
</organism>
<dbReference type="Proteomes" id="UP000838160">
    <property type="component" value="Unassembled WGS sequence"/>
</dbReference>
<comment type="subcellular location">
    <subcellularLocation>
        <location evidence="1">Cell membrane</location>
        <topology evidence="1">Multi-pass membrane protein</topology>
    </subcellularLocation>
</comment>
<proteinExistence type="predicted"/>
<feature type="transmembrane region" description="Helical" evidence="6">
    <location>
        <begin position="103"/>
        <end position="123"/>
    </location>
</feature>
<feature type="transmembrane region" description="Helical" evidence="6">
    <location>
        <begin position="12"/>
        <end position="30"/>
    </location>
</feature>
<name>A0ABN8DG11_9VIBR</name>
<keyword evidence="4 6" id="KW-1133">Transmembrane helix</keyword>
<feature type="transmembrane region" description="Helical" evidence="6">
    <location>
        <begin position="50"/>
        <end position="68"/>
    </location>
</feature>
<keyword evidence="8" id="KW-1185">Reference proteome</keyword>
<evidence type="ECO:0000256" key="6">
    <source>
        <dbReference type="SAM" id="Phobius"/>
    </source>
</evidence>
<evidence type="ECO:0008006" key="9">
    <source>
        <dbReference type="Google" id="ProtNLM"/>
    </source>
</evidence>
<accession>A0ABN8DG11</accession>
<comment type="caution">
    <text evidence="7">The sequence shown here is derived from an EMBL/GenBank/DDBJ whole genome shotgun (WGS) entry which is preliminary data.</text>
</comment>